<evidence type="ECO:0000313" key="6">
    <source>
        <dbReference type="RefSeq" id="XP_033459218.1"/>
    </source>
</evidence>
<dbReference type="InterPro" id="IPR051052">
    <property type="entry name" value="Diverse_substrate_MTase"/>
</dbReference>
<sequence>MRHRRVDSAASFEFSDFDWDAYEAHRPKYPKALYDIIFRYHAKAGGKYQAALDVGGGIGIVTRELLGRFKLVTLSDPAYDYIRQARSCFCTVPANRLHFLRRKAEELDLVDFTDGAVDMVAAGMSLHWANQSVAIPRIASLLKPNGTFATWLYGIQAVVGGKRKPEVESAIQNLLRSILEIYASMVDTTSDESMVAVMNSRFDNMDFDPALWKNVQRIHAHPHLRCVSNEARWPCAKSNVRPEDTVMNFKDQGIINRTVDYEGVVGWMASLNPEEFVPKYLPKEFEDVKKALNGGSVKLEYSFVLVLATKR</sequence>
<reference evidence="6" key="3">
    <citation type="submission" date="2025-08" db="UniProtKB">
        <authorList>
            <consortium name="RefSeq"/>
        </authorList>
    </citation>
    <scope>IDENTIFICATION</scope>
    <source>
        <strain evidence="6">CBS 342.82</strain>
    </source>
</reference>
<dbReference type="PANTHER" id="PTHR44942:SF4">
    <property type="entry name" value="METHYLTRANSFERASE TYPE 11 DOMAIN-CONTAINING PROTEIN"/>
    <property type="match status" value="1"/>
</dbReference>
<dbReference type="RefSeq" id="XP_033459218.1">
    <property type="nucleotide sequence ID" value="XM_033603206.1"/>
</dbReference>
<dbReference type="PANTHER" id="PTHR44942">
    <property type="entry name" value="METHYLTRANSF_11 DOMAIN-CONTAINING PROTEIN"/>
    <property type="match status" value="1"/>
</dbReference>
<dbReference type="Gene3D" id="3.40.50.150">
    <property type="entry name" value="Vaccinia Virus protein VP39"/>
    <property type="match status" value="1"/>
</dbReference>
<reference evidence="6" key="2">
    <citation type="submission" date="2020-04" db="EMBL/GenBank/DDBJ databases">
        <authorList>
            <consortium name="NCBI Genome Project"/>
        </authorList>
    </citation>
    <scope>NUCLEOTIDE SEQUENCE</scope>
    <source>
        <strain evidence="6">CBS 342.82</strain>
    </source>
</reference>
<proteinExistence type="inferred from homology"/>
<evidence type="ECO:0000313" key="5">
    <source>
        <dbReference type="Proteomes" id="UP000504637"/>
    </source>
</evidence>
<gene>
    <name evidence="6" type="ORF">K489DRAFT_371043</name>
</gene>
<protein>
    <submittedName>
        <fullName evidence="6">S-adenosyl-L-methionine-dependent methyltransferase</fullName>
    </submittedName>
</protein>
<dbReference type="CDD" id="cd02440">
    <property type="entry name" value="AdoMet_MTases"/>
    <property type="match status" value="1"/>
</dbReference>
<dbReference type="InterPro" id="IPR013216">
    <property type="entry name" value="Methyltransf_11"/>
</dbReference>
<evidence type="ECO:0000256" key="1">
    <source>
        <dbReference type="ARBA" id="ARBA00008361"/>
    </source>
</evidence>
<dbReference type="GO" id="GO:0032259">
    <property type="term" value="P:methylation"/>
    <property type="evidence" value="ECO:0007669"/>
    <property type="project" value="UniProtKB-KW"/>
</dbReference>
<keyword evidence="5" id="KW-1185">Reference proteome</keyword>
<evidence type="ECO:0000256" key="3">
    <source>
        <dbReference type="ARBA" id="ARBA00022679"/>
    </source>
</evidence>
<name>A0A6J3M5R2_9PEZI</name>
<dbReference type="Pfam" id="PF08241">
    <property type="entry name" value="Methyltransf_11"/>
    <property type="match status" value="1"/>
</dbReference>
<dbReference type="OrthoDB" id="10027013at2759"/>
<dbReference type="SUPFAM" id="SSF53335">
    <property type="entry name" value="S-adenosyl-L-methionine-dependent methyltransferases"/>
    <property type="match status" value="1"/>
</dbReference>
<dbReference type="InterPro" id="IPR029063">
    <property type="entry name" value="SAM-dependent_MTases_sf"/>
</dbReference>
<dbReference type="Proteomes" id="UP000504637">
    <property type="component" value="Unplaced"/>
</dbReference>
<keyword evidence="3" id="KW-0808">Transferase</keyword>
<dbReference type="GeneID" id="54361006"/>
<comment type="similarity">
    <text evidence="1">Belongs to the methyltransferase superfamily.</text>
</comment>
<evidence type="ECO:0000259" key="4">
    <source>
        <dbReference type="Pfam" id="PF08241"/>
    </source>
</evidence>
<accession>A0A6J3M5R2</accession>
<dbReference type="AlphaFoldDB" id="A0A6J3M5R2"/>
<reference evidence="6" key="1">
    <citation type="submission" date="2020-01" db="EMBL/GenBank/DDBJ databases">
        <authorList>
            <consortium name="DOE Joint Genome Institute"/>
            <person name="Haridas S."/>
            <person name="Albert R."/>
            <person name="Binder M."/>
            <person name="Bloem J."/>
            <person name="Labutti K."/>
            <person name="Salamov A."/>
            <person name="Andreopoulos B."/>
            <person name="Baker S.E."/>
            <person name="Barry K."/>
            <person name="Bills G."/>
            <person name="Bluhm B.H."/>
            <person name="Cannon C."/>
            <person name="Castanera R."/>
            <person name="Culley D.E."/>
            <person name="Daum C."/>
            <person name="Ezra D."/>
            <person name="Gonzalez J.B."/>
            <person name="Henrissat B."/>
            <person name="Kuo A."/>
            <person name="Liang C."/>
            <person name="Lipzen A."/>
            <person name="Lutzoni F."/>
            <person name="Magnuson J."/>
            <person name="Mondo S."/>
            <person name="Nolan M."/>
            <person name="Ohm R."/>
            <person name="Pangilinan J."/>
            <person name="Park H.-J."/>
            <person name="Ramirez L."/>
            <person name="Alfaro M."/>
            <person name="Sun H."/>
            <person name="Tritt A."/>
            <person name="Yoshinaga Y."/>
            <person name="Zwiers L.-H."/>
            <person name="Turgeon B.G."/>
            <person name="Goodwin S.B."/>
            <person name="Spatafora J.W."/>
            <person name="Crous P.W."/>
            <person name="Grigoriev I.V."/>
        </authorList>
    </citation>
    <scope>NUCLEOTIDE SEQUENCE</scope>
    <source>
        <strain evidence="6">CBS 342.82</strain>
    </source>
</reference>
<dbReference type="GO" id="GO:0008757">
    <property type="term" value="F:S-adenosylmethionine-dependent methyltransferase activity"/>
    <property type="evidence" value="ECO:0007669"/>
    <property type="project" value="InterPro"/>
</dbReference>
<organism evidence="6">
    <name type="scientific">Dissoconium aciculare CBS 342.82</name>
    <dbReference type="NCBI Taxonomy" id="1314786"/>
    <lineage>
        <taxon>Eukaryota</taxon>
        <taxon>Fungi</taxon>
        <taxon>Dikarya</taxon>
        <taxon>Ascomycota</taxon>
        <taxon>Pezizomycotina</taxon>
        <taxon>Dothideomycetes</taxon>
        <taxon>Dothideomycetidae</taxon>
        <taxon>Mycosphaerellales</taxon>
        <taxon>Dissoconiaceae</taxon>
        <taxon>Dissoconium</taxon>
    </lineage>
</organism>
<keyword evidence="2 6" id="KW-0489">Methyltransferase</keyword>
<feature type="domain" description="Methyltransferase type 11" evidence="4">
    <location>
        <begin position="52"/>
        <end position="149"/>
    </location>
</feature>
<evidence type="ECO:0000256" key="2">
    <source>
        <dbReference type="ARBA" id="ARBA00022603"/>
    </source>
</evidence>